<dbReference type="Proteomes" id="UP000193664">
    <property type="component" value="Unassembled WGS sequence"/>
</dbReference>
<evidence type="ECO:0000256" key="5">
    <source>
        <dbReference type="ARBA" id="ARBA00022727"/>
    </source>
</evidence>
<dbReference type="AlphaFoldDB" id="A0A1X2ZP80"/>
<dbReference type="GO" id="GO:0005524">
    <property type="term" value="F:ATP binding"/>
    <property type="evidence" value="ECO:0007669"/>
    <property type="project" value="UniProtKB-UniRule"/>
</dbReference>
<feature type="binding site" evidence="11">
    <location>
        <begin position="10"/>
        <end position="17"/>
    </location>
    <ligand>
        <name>ATP</name>
        <dbReference type="ChEBI" id="CHEBI:30616"/>
    </ligand>
</feature>
<evidence type="ECO:0000313" key="14">
    <source>
        <dbReference type="Proteomes" id="UP000193664"/>
    </source>
</evidence>
<evidence type="ECO:0000256" key="11">
    <source>
        <dbReference type="HAMAP-Rule" id="MF_00165"/>
    </source>
</evidence>
<evidence type="ECO:0000256" key="1">
    <source>
        <dbReference type="ARBA" id="ARBA00009776"/>
    </source>
</evidence>
<dbReference type="InterPro" id="IPR018094">
    <property type="entry name" value="Thymidylate_kinase"/>
</dbReference>
<evidence type="ECO:0000313" key="13">
    <source>
        <dbReference type="EMBL" id="OSG96217.1"/>
    </source>
</evidence>
<dbReference type="SUPFAM" id="SSF52540">
    <property type="entry name" value="P-loop containing nucleoside triphosphate hydrolases"/>
    <property type="match status" value="1"/>
</dbReference>
<comment type="caution">
    <text evidence="13">The sequence shown here is derived from an EMBL/GenBank/DDBJ whole genome shotgun (WGS) entry which is preliminary data.</text>
</comment>
<dbReference type="RefSeq" id="WP_085408107.1">
    <property type="nucleotide sequence ID" value="NZ_LNKF01000001.1"/>
</dbReference>
<name>A0A1X2ZP80_BIFAD</name>
<dbReference type="EC" id="2.7.4.9" evidence="2 11"/>
<dbReference type="GO" id="GO:0006227">
    <property type="term" value="P:dUDP biosynthetic process"/>
    <property type="evidence" value="ECO:0007669"/>
    <property type="project" value="TreeGrafter"/>
</dbReference>
<dbReference type="PANTHER" id="PTHR10344">
    <property type="entry name" value="THYMIDYLATE KINASE"/>
    <property type="match status" value="1"/>
</dbReference>
<dbReference type="PANTHER" id="PTHR10344:SF4">
    <property type="entry name" value="UMP-CMP KINASE 2, MITOCHONDRIAL"/>
    <property type="match status" value="1"/>
</dbReference>
<evidence type="ECO:0000256" key="2">
    <source>
        <dbReference type="ARBA" id="ARBA00012980"/>
    </source>
</evidence>
<protein>
    <recommendedName>
        <fullName evidence="3 11">Thymidylate kinase</fullName>
        <ecNumber evidence="2 11">2.7.4.9</ecNumber>
    </recommendedName>
    <alternativeName>
        <fullName evidence="11">dTMP kinase</fullName>
    </alternativeName>
</protein>
<evidence type="ECO:0000259" key="12">
    <source>
        <dbReference type="Pfam" id="PF02223"/>
    </source>
</evidence>
<dbReference type="FunFam" id="3.40.50.300:FF:000225">
    <property type="entry name" value="Thymidylate kinase"/>
    <property type="match status" value="1"/>
</dbReference>
<dbReference type="GO" id="GO:0006235">
    <property type="term" value="P:dTTP biosynthetic process"/>
    <property type="evidence" value="ECO:0007669"/>
    <property type="project" value="UniProtKB-UniRule"/>
</dbReference>
<feature type="domain" description="Thymidylate kinase-like" evidence="12">
    <location>
        <begin position="8"/>
        <end position="198"/>
    </location>
</feature>
<evidence type="ECO:0000256" key="8">
    <source>
        <dbReference type="ARBA" id="ARBA00022840"/>
    </source>
</evidence>
<keyword evidence="5 11" id="KW-0545">Nucleotide biosynthesis</keyword>
<dbReference type="GO" id="GO:0005829">
    <property type="term" value="C:cytosol"/>
    <property type="evidence" value="ECO:0007669"/>
    <property type="project" value="TreeGrafter"/>
</dbReference>
<dbReference type="Gene3D" id="3.40.50.300">
    <property type="entry name" value="P-loop containing nucleotide triphosphate hydrolases"/>
    <property type="match status" value="1"/>
</dbReference>
<comment type="similarity">
    <text evidence="1 11">Belongs to the thymidylate kinase family.</text>
</comment>
<keyword evidence="8 11" id="KW-0067">ATP-binding</keyword>
<dbReference type="GO" id="GO:0006233">
    <property type="term" value="P:dTDP biosynthetic process"/>
    <property type="evidence" value="ECO:0007669"/>
    <property type="project" value="InterPro"/>
</dbReference>
<reference evidence="13 14" key="1">
    <citation type="journal article" date="2016" name="Sci. Rep.">
        <title>Evaluation of genetic diversity among strains of the human gut commensal Bifidobacterium adolescentis.</title>
        <authorList>
            <person name="Duranti S."/>
            <person name="Milani C."/>
            <person name="Lugli G.A."/>
            <person name="Mancabelli L."/>
            <person name="Turroni F."/>
            <person name="Ferrario C."/>
            <person name="Mangifesta M."/>
            <person name="Viappiani A."/>
            <person name="Sanchez B."/>
            <person name="Margolles A."/>
            <person name="van Sinderen D."/>
            <person name="Ventura M."/>
        </authorList>
    </citation>
    <scope>NUCLEOTIDE SEQUENCE [LARGE SCALE GENOMIC DNA]</scope>
    <source>
        <strain evidence="13 14">AD2-8</strain>
    </source>
</reference>
<keyword evidence="4 11" id="KW-0808">Transferase</keyword>
<evidence type="ECO:0000256" key="6">
    <source>
        <dbReference type="ARBA" id="ARBA00022741"/>
    </source>
</evidence>
<dbReference type="Pfam" id="PF02223">
    <property type="entry name" value="Thymidylate_kin"/>
    <property type="match status" value="1"/>
</dbReference>
<comment type="function">
    <text evidence="10 11">Phosphorylation of dTMP to form dTDP in both de novo and salvage pathways of dTTP synthesis.</text>
</comment>
<evidence type="ECO:0000256" key="10">
    <source>
        <dbReference type="ARBA" id="ARBA00057735"/>
    </source>
</evidence>
<evidence type="ECO:0000256" key="9">
    <source>
        <dbReference type="ARBA" id="ARBA00048743"/>
    </source>
</evidence>
<keyword evidence="6 11" id="KW-0547">Nucleotide-binding</keyword>
<dbReference type="PROSITE" id="PS01331">
    <property type="entry name" value="THYMIDYLATE_KINASE"/>
    <property type="match status" value="1"/>
</dbReference>
<dbReference type="CDD" id="cd01672">
    <property type="entry name" value="TMPK"/>
    <property type="match status" value="1"/>
</dbReference>
<dbReference type="NCBIfam" id="TIGR00041">
    <property type="entry name" value="DTMP_kinase"/>
    <property type="match status" value="1"/>
</dbReference>
<comment type="catalytic activity">
    <reaction evidence="9 11">
        <text>dTMP + ATP = dTDP + ADP</text>
        <dbReference type="Rhea" id="RHEA:13517"/>
        <dbReference type="ChEBI" id="CHEBI:30616"/>
        <dbReference type="ChEBI" id="CHEBI:58369"/>
        <dbReference type="ChEBI" id="CHEBI:63528"/>
        <dbReference type="ChEBI" id="CHEBI:456216"/>
        <dbReference type="EC" id="2.7.4.9"/>
    </reaction>
</comment>
<keyword evidence="7 11" id="KW-0418">Kinase</keyword>
<organism evidence="13 14">
    <name type="scientific">Bifidobacterium adolescentis</name>
    <dbReference type="NCBI Taxonomy" id="1680"/>
    <lineage>
        <taxon>Bacteria</taxon>
        <taxon>Bacillati</taxon>
        <taxon>Actinomycetota</taxon>
        <taxon>Actinomycetes</taxon>
        <taxon>Bifidobacteriales</taxon>
        <taxon>Bifidobacteriaceae</taxon>
        <taxon>Bifidobacterium</taxon>
    </lineage>
</organism>
<evidence type="ECO:0000256" key="4">
    <source>
        <dbReference type="ARBA" id="ARBA00022679"/>
    </source>
</evidence>
<accession>A0A1X2ZP80</accession>
<gene>
    <name evidence="11" type="primary">tmk</name>
    <name evidence="13" type="ORF">AD0028_0183</name>
</gene>
<dbReference type="InterPro" id="IPR027417">
    <property type="entry name" value="P-loop_NTPase"/>
</dbReference>
<dbReference type="InterPro" id="IPR039430">
    <property type="entry name" value="Thymidylate_kin-like_dom"/>
</dbReference>
<evidence type="ECO:0000256" key="3">
    <source>
        <dbReference type="ARBA" id="ARBA00017144"/>
    </source>
</evidence>
<proteinExistence type="inferred from homology"/>
<dbReference type="EMBL" id="LNKF01000001">
    <property type="protein sequence ID" value="OSG96217.1"/>
    <property type="molecule type" value="Genomic_DNA"/>
</dbReference>
<dbReference type="InterPro" id="IPR018095">
    <property type="entry name" value="Thymidylate_kin_CS"/>
</dbReference>
<dbReference type="GO" id="GO:0004798">
    <property type="term" value="F:dTMP kinase activity"/>
    <property type="evidence" value="ECO:0007669"/>
    <property type="project" value="UniProtKB-UniRule"/>
</dbReference>
<sequence>MQGTFISFEGVDGVGKTTQVERLRAYVESQGRECVVTREPGGTALGVAIRKMLLHGVDTGDENDCADIAPRAEALLFAADRAQHVAEVILPALQRGAVVITDRYLDSSLAYQAGGRELTAAEIRNLSMWATNGLLPERTYLLDMDPAQSHARLQHAEDRMEAAGNDFQRRTRVAFLDLAEREPERFHVIDASQSIEDVWVRIKADFDTVSTADGGIA</sequence>
<dbReference type="HAMAP" id="MF_00165">
    <property type="entry name" value="Thymidylate_kinase"/>
    <property type="match status" value="1"/>
</dbReference>
<evidence type="ECO:0000256" key="7">
    <source>
        <dbReference type="ARBA" id="ARBA00022777"/>
    </source>
</evidence>